<dbReference type="EMBL" id="NIVC01000089">
    <property type="protein sequence ID" value="PAA91408.1"/>
    <property type="molecule type" value="Genomic_DNA"/>
</dbReference>
<evidence type="ECO:0000256" key="2">
    <source>
        <dbReference type="SAM" id="MobiDB-lite"/>
    </source>
</evidence>
<feature type="coiled-coil region" evidence="1">
    <location>
        <begin position="519"/>
        <end position="567"/>
    </location>
</feature>
<dbReference type="AlphaFoldDB" id="A0A267GZF1"/>
<evidence type="ECO:0008006" key="5">
    <source>
        <dbReference type="Google" id="ProtNLM"/>
    </source>
</evidence>
<feature type="compositionally biased region" description="Low complexity" evidence="2">
    <location>
        <begin position="189"/>
        <end position="225"/>
    </location>
</feature>
<feature type="compositionally biased region" description="Low complexity" evidence="2">
    <location>
        <begin position="459"/>
        <end position="470"/>
    </location>
</feature>
<proteinExistence type="predicted"/>
<dbReference type="STRING" id="282301.A0A267GZF1"/>
<evidence type="ECO:0000256" key="1">
    <source>
        <dbReference type="SAM" id="Coils"/>
    </source>
</evidence>
<keyword evidence="1" id="KW-0175">Coiled coil</keyword>
<protein>
    <recommendedName>
        <fullName evidence="5">IPT/TIG domain-containing protein</fullName>
    </recommendedName>
</protein>
<feature type="region of interest" description="Disordered" evidence="2">
    <location>
        <begin position="435"/>
        <end position="454"/>
    </location>
</feature>
<sequence>MSTMEIISQDGNPVWDTTATIPVGNSYEPLVLLLHYRDAPVGQVIIPWTQVPDKATAVGQPERLGELEAVRKNPEPSGGLCYNCWIETYRAVSQQRRKPPGLLKRLSLSRSKLSASSASIAEDSRRQDGTLEQQPEQQQAASSRKATVPTVKKLKRRLFNRGSKSSGKDAVDSNGPVSKAVSMGNLTGSSALSAAPLQAQHQQQPSSSAAYSPSPSPSASPASLQRHPMARPHSLHNLALDQPMERPAERLQKSQQHQQQQLDLLAASPNSQLSRSRSAACLFTGPTYPSVDTDRPLPEVLQLEPGQAPALGGQRVTVRGVALALSASDLIGASLAGVPCRAVAFVSPQEVLLTAGTAPSAGAAGPVELVTVSAGCVRSKQTFTYLAASAKASLPPPASGIARSPSLNQLPFGGASAGASGGSSVMPEVHHVRSSSLEAAAAGQPTSSAQLMPAPAPALAAASASKSPSSNIKKSRSVWDLRLGRRGSDASDTPTGQSGASSSGVKLRKRDSGKGTLSKKQLLQETELLRAHLEAAHNERQQLTEALVEAEKLALEAEQRALEAEARARLEAEAHEDKLLELTNFIDSMQARIIESGHVELLEKSPPRPPKC</sequence>
<dbReference type="SUPFAM" id="SSF81296">
    <property type="entry name" value="E set domains"/>
    <property type="match status" value="1"/>
</dbReference>
<gene>
    <name evidence="3" type="ORF">BOX15_Mlig012413g1</name>
</gene>
<evidence type="ECO:0000313" key="4">
    <source>
        <dbReference type="Proteomes" id="UP000215902"/>
    </source>
</evidence>
<dbReference type="InterPro" id="IPR014756">
    <property type="entry name" value="Ig_E-set"/>
</dbReference>
<feature type="region of interest" description="Disordered" evidence="2">
    <location>
        <begin position="114"/>
        <end position="229"/>
    </location>
</feature>
<dbReference type="Proteomes" id="UP000215902">
    <property type="component" value="Unassembled WGS sequence"/>
</dbReference>
<comment type="caution">
    <text evidence="3">The sequence shown here is derived from an EMBL/GenBank/DDBJ whole genome shotgun (WGS) entry which is preliminary data.</text>
</comment>
<feature type="region of interest" description="Disordered" evidence="2">
    <location>
        <begin position="459"/>
        <end position="518"/>
    </location>
</feature>
<dbReference type="InterPro" id="IPR013783">
    <property type="entry name" value="Ig-like_fold"/>
</dbReference>
<feature type="compositionally biased region" description="Polar residues" evidence="2">
    <location>
        <begin position="490"/>
        <end position="504"/>
    </location>
</feature>
<evidence type="ECO:0000313" key="3">
    <source>
        <dbReference type="EMBL" id="PAA91408.1"/>
    </source>
</evidence>
<dbReference type="OrthoDB" id="26242at2759"/>
<organism evidence="3 4">
    <name type="scientific">Macrostomum lignano</name>
    <dbReference type="NCBI Taxonomy" id="282301"/>
    <lineage>
        <taxon>Eukaryota</taxon>
        <taxon>Metazoa</taxon>
        <taxon>Spiralia</taxon>
        <taxon>Lophotrochozoa</taxon>
        <taxon>Platyhelminthes</taxon>
        <taxon>Rhabditophora</taxon>
        <taxon>Macrostomorpha</taxon>
        <taxon>Macrostomida</taxon>
        <taxon>Macrostomidae</taxon>
        <taxon>Macrostomum</taxon>
    </lineage>
</organism>
<name>A0A267GZF1_9PLAT</name>
<reference evidence="3 4" key="1">
    <citation type="submission" date="2017-06" db="EMBL/GenBank/DDBJ databases">
        <title>A platform for efficient transgenesis in Macrostomum lignano, a flatworm model organism for stem cell research.</title>
        <authorList>
            <person name="Berezikov E."/>
        </authorList>
    </citation>
    <scope>NUCLEOTIDE SEQUENCE [LARGE SCALE GENOMIC DNA]</scope>
    <source>
        <strain evidence="3">DV1</strain>
        <tissue evidence="3">Whole organism</tissue>
    </source>
</reference>
<keyword evidence="4" id="KW-1185">Reference proteome</keyword>
<feature type="compositionally biased region" description="Basic and acidic residues" evidence="2">
    <location>
        <begin position="477"/>
        <end position="489"/>
    </location>
</feature>
<accession>A0A267GZF1</accession>
<dbReference type="Gene3D" id="2.60.40.10">
    <property type="entry name" value="Immunoglobulins"/>
    <property type="match status" value="1"/>
</dbReference>
<feature type="compositionally biased region" description="Low complexity" evidence="2">
    <location>
        <begin position="132"/>
        <end position="143"/>
    </location>
</feature>